<reference evidence="4 5" key="1">
    <citation type="submission" date="2013-12" db="EMBL/GenBank/DDBJ databases">
        <title>A Varibaculum cambriense genome reconstructed from a premature infant gut community with otherwise low bacterial novelty that shifts toward anaerobic metabolism during the third week of life.</title>
        <authorList>
            <person name="Brown C.T."/>
            <person name="Sharon I."/>
            <person name="Thomas B.C."/>
            <person name="Castelle C.J."/>
            <person name="Morowitz M.J."/>
            <person name="Banfield J.F."/>
        </authorList>
    </citation>
    <scope>NUCLEOTIDE SEQUENCE [LARGE SCALE GENOMIC DNA]</scope>
    <source>
        <strain evidence="5">DORA_11</strain>
    </source>
</reference>
<dbReference type="EMBL" id="AZMJ01000162">
    <property type="protein sequence ID" value="ETJ01017.1"/>
    <property type="molecule type" value="Genomic_DNA"/>
</dbReference>
<comment type="subcellular location">
    <subcellularLocation>
        <location evidence="1">Membrane</location>
        <topology evidence="1">Multi-pass membrane protein</topology>
    </subcellularLocation>
</comment>
<gene>
    <name evidence="4" type="ORF">Q619_VDC00162G0001</name>
</gene>
<dbReference type="AlphaFoldDB" id="W1V4X9"/>
<dbReference type="InterPro" id="IPR059000">
    <property type="entry name" value="ATPase_P-type_domA"/>
</dbReference>
<feature type="domain" description="P-type ATPase A" evidence="3">
    <location>
        <begin position="47"/>
        <end position="147"/>
    </location>
</feature>
<dbReference type="Pfam" id="PF00122">
    <property type="entry name" value="E1-E2_ATPase"/>
    <property type="match status" value="1"/>
</dbReference>
<evidence type="ECO:0000259" key="3">
    <source>
        <dbReference type="Pfam" id="PF00122"/>
    </source>
</evidence>
<protein>
    <submittedName>
        <fullName evidence="4">Heavy metal translocating P-type ATPase</fullName>
    </submittedName>
</protein>
<dbReference type="InterPro" id="IPR051014">
    <property type="entry name" value="Cation_Transport_ATPase_IB"/>
</dbReference>
<evidence type="ECO:0000256" key="2">
    <source>
        <dbReference type="ARBA" id="ARBA00006024"/>
    </source>
</evidence>
<proteinExistence type="inferred from homology"/>
<comment type="similarity">
    <text evidence="2">Belongs to the cation transport ATPase (P-type) (TC 3.A.3) family. Type IB subfamily.</text>
</comment>
<evidence type="ECO:0000313" key="5">
    <source>
        <dbReference type="Proteomes" id="UP000018855"/>
    </source>
</evidence>
<organism evidence="4 5">
    <name type="scientific">Veillonella dispar DORA_11</name>
    <dbReference type="NCBI Taxonomy" id="1403949"/>
    <lineage>
        <taxon>Bacteria</taxon>
        <taxon>Bacillati</taxon>
        <taxon>Bacillota</taxon>
        <taxon>Negativicutes</taxon>
        <taxon>Veillonellales</taxon>
        <taxon>Veillonellaceae</taxon>
        <taxon>Veillonella</taxon>
    </lineage>
</organism>
<evidence type="ECO:0000256" key="1">
    <source>
        <dbReference type="ARBA" id="ARBA00004141"/>
    </source>
</evidence>
<sequence length="178" mass="19277">GVAIGAALLQKDYPTAGAVMYLLGIGDILEEWTHRKSVLNLAQSMSLNVDKVWVLVDDIEVSKPVNEVVAGDQIIIRQGEVIPLDGVVIDGVVLVNESSMTGEPEAVRRDQDSSVYAGTVVEDGKAIVEVRSTSKTSRYEKIVNLIEESEQMKSGMEQQAYRMADKLVPISFIGAGLT</sequence>
<dbReference type="GO" id="GO:0016020">
    <property type="term" value="C:membrane"/>
    <property type="evidence" value="ECO:0007669"/>
    <property type="project" value="TreeGrafter"/>
</dbReference>
<dbReference type="Gene3D" id="2.70.150.10">
    <property type="entry name" value="Calcium-transporting ATPase, cytoplasmic transduction domain A"/>
    <property type="match status" value="1"/>
</dbReference>
<feature type="non-terminal residue" evidence="4">
    <location>
        <position position="178"/>
    </location>
</feature>
<dbReference type="SUPFAM" id="SSF81653">
    <property type="entry name" value="Calcium ATPase, transduction domain A"/>
    <property type="match status" value="1"/>
</dbReference>
<name>W1V4X9_9FIRM</name>
<evidence type="ECO:0000313" key="4">
    <source>
        <dbReference type="EMBL" id="ETJ01017.1"/>
    </source>
</evidence>
<dbReference type="Proteomes" id="UP000018855">
    <property type="component" value="Unassembled WGS sequence"/>
</dbReference>
<dbReference type="PANTHER" id="PTHR48085:SF5">
    <property type="entry name" value="CADMIUM_ZINC-TRANSPORTING ATPASE HMA4-RELATED"/>
    <property type="match status" value="1"/>
</dbReference>
<comment type="caution">
    <text evidence="4">The sequence shown here is derived from an EMBL/GenBank/DDBJ whole genome shotgun (WGS) entry which is preliminary data.</text>
</comment>
<dbReference type="InterPro" id="IPR008250">
    <property type="entry name" value="ATPase_P-typ_transduc_dom_A_sf"/>
</dbReference>
<dbReference type="GO" id="GO:0015086">
    <property type="term" value="F:cadmium ion transmembrane transporter activity"/>
    <property type="evidence" value="ECO:0007669"/>
    <property type="project" value="TreeGrafter"/>
</dbReference>
<accession>W1V4X9</accession>
<feature type="non-terminal residue" evidence="4">
    <location>
        <position position="1"/>
    </location>
</feature>
<dbReference type="PANTHER" id="PTHR48085">
    <property type="entry name" value="CADMIUM/ZINC-TRANSPORTING ATPASE HMA2-RELATED"/>
    <property type="match status" value="1"/>
</dbReference>